<evidence type="ECO:0000256" key="1">
    <source>
        <dbReference type="SAM" id="MobiDB-lite"/>
    </source>
</evidence>
<comment type="caution">
    <text evidence="2">The sequence shown here is derived from an EMBL/GenBank/DDBJ whole genome shotgun (WGS) entry which is preliminary data.</text>
</comment>
<name>A0AA38PPP0_9AGAR</name>
<dbReference type="EMBL" id="MU802368">
    <property type="protein sequence ID" value="KAJ3979364.1"/>
    <property type="molecule type" value="Genomic_DNA"/>
</dbReference>
<evidence type="ECO:0000313" key="2">
    <source>
        <dbReference type="EMBL" id="KAJ3979364.1"/>
    </source>
</evidence>
<feature type="region of interest" description="Disordered" evidence="1">
    <location>
        <begin position="585"/>
        <end position="604"/>
    </location>
</feature>
<proteinExistence type="predicted"/>
<protein>
    <submittedName>
        <fullName evidence="2">Uncharacterized protein</fullName>
    </submittedName>
</protein>
<dbReference type="AlphaFoldDB" id="A0AA38PPP0"/>
<gene>
    <name evidence="2" type="ORF">F5890DRAFT_1569410</name>
</gene>
<reference evidence="2" key="1">
    <citation type="submission" date="2022-08" db="EMBL/GenBank/DDBJ databases">
        <authorList>
            <consortium name="DOE Joint Genome Institute"/>
            <person name="Min B."/>
            <person name="Riley R."/>
            <person name="Sierra-Patev S."/>
            <person name="Naranjo-Ortiz M."/>
            <person name="Looney B."/>
            <person name="Konkel Z."/>
            <person name="Slot J.C."/>
            <person name="Sakamoto Y."/>
            <person name="Steenwyk J.L."/>
            <person name="Rokas A."/>
            <person name="Carro J."/>
            <person name="Camarero S."/>
            <person name="Ferreira P."/>
            <person name="Molpeceres G."/>
            <person name="Ruiz-Duenas F.J."/>
            <person name="Serrano A."/>
            <person name="Henrissat B."/>
            <person name="Drula E."/>
            <person name="Hughes K.W."/>
            <person name="Mata J.L."/>
            <person name="Ishikawa N.K."/>
            <person name="Vargas-Isla R."/>
            <person name="Ushijima S."/>
            <person name="Smith C.A."/>
            <person name="Ahrendt S."/>
            <person name="Andreopoulos W."/>
            <person name="He G."/>
            <person name="Labutti K."/>
            <person name="Lipzen A."/>
            <person name="Ng V."/>
            <person name="Sandor L."/>
            <person name="Barry K."/>
            <person name="Martinez A.T."/>
            <person name="Xiao Y."/>
            <person name="Gibbons J.G."/>
            <person name="Terashima K."/>
            <person name="Hibbett D.S."/>
            <person name="Grigoriev I.V."/>
        </authorList>
    </citation>
    <scope>NUCLEOTIDE SEQUENCE</scope>
    <source>
        <strain evidence="2">TFB7829</strain>
    </source>
</reference>
<organism evidence="2 3">
    <name type="scientific">Lentinula detonsa</name>
    <dbReference type="NCBI Taxonomy" id="2804962"/>
    <lineage>
        <taxon>Eukaryota</taxon>
        <taxon>Fungi</taxon>
        <taxon>Dikarya</taxon>
        <taxon>Basidiomycota</taxon>
        <taxon>Agaricomycotina</taxon>
        <taxon>Agaricomycetes</taxon>
        <taxon>Agaricomycetidae</taxon>
        <taxon>Agaricales</taxon>
        <taxon>Marasmiineae</taxon>
        <taxon>Omphalotaceae</taxon>
        <taxon>Lentinula</taxon>
    </lineage>
</organism>
<feature type="compositionally biased region" description="Polar residues" evidence="1">
    <location>
        <begin position="488"/>
        <end position="499"/>
    </location>
</feature>
<sequence length="604" mass="65746">MSINAANSPRLSQTPTRSIVMSSSTSICKTSPTKQDPGPPDVLYSALRRVFYKFSCGGIVHESDFIYTCRHVSTFLNRSEFNDLIESVQELFVDVVEMAVITFISRIFPIVRLSILSLAEYYVPESCETISSLFDLLDVQVNNCCGYGLQLRMAAIDQLLQSDETVVATLPKTFNLSLFAEKCRSMMITASDMPSTLQLSEFPLADQPANDYFSSFGEISLTSSPSIGQEDPPSPECLYPTWSTPRSSLELLVTGTWIYNSPPSLDVDLDRLIRAAAERELSSCADLLFNSNLQASMQSSVLQTSSKVNPLITGNAPSPISQTFFLDMKSLSSNLEALESDNPSALDLAPMTIPQDSSRNTAVQDRPLDHHRIPPASLQAHDHSRQSSIDLALVPKELLKPYSTKNYEGPSHRRPLSRISEKFNASSNSDSASEILVVEPATVIKLSRAEAEDLFGYATSSSPGSSQEEDEGVQSAVTGDILPDPVQPISTSRNRSASPASHAIGAPVVSVEIKTPAKEKRKRRSSDAVVSRKRKGKGINVGVDTGRVAINASLSGDHDHPRRSTRQRTPTVQKQLGVDIAMLALPGGGTARKSTSDVNKENTR</sequence>
<dbReference type="Proteomes" id="UP001163850">
    <property type="component" value="Unassembled WGS sequence"/>
</dbReference>
<feature type="compositionally biased region" description="Basic and acidic residues" evidence="1">
    <location>
        <begin position="594"/>
        <end position="604"/>
    </location>
</feature>
<feature type="region of interest" description="Disordered" evidence="1">
    <location>
        <begin position="457"/>
        <end position="576"/>
    </location>
</feature>
<feature type="compositionally biased region" description="Polar residues" evidence="1">
    <location>
        <begin position="354"/>
        <end position="363"/>
    </location>
</feature>
<accession>A0AA38PPP0</accession>
<evidence type="ECO:0000313" key="3">
    <source>
        <dbReference type="Proteomes" id="UP001163850"/>
    </source>
</evidence>
<feature type="region of interest" description="Disordered" evidence="1">
    <location>
        <begin position="342"/>
        <end position="386"/>
    </location>
</feature>